<feature type="region of interest" description="Disordered" evidence="1">
    <location>
        <begin position="308"/>
        <end position="334"/>
    </location>
</feature>
<name>A0A5A7P591_STRAF</name>
<feature type="region of interest" description="Disordered" evidence="1">
    <location>
        <begin position="1"/>
        <end position="57"/>
    </location>
</feature>
<accession>A0A5A7P591</accession>
<protein>
    <submittedName>
        <fullName evidence="3">Dynamin-like 3</fullName>
    </submittedName>
</protein>
<feature type="transmembrane region" description="Helical" evidence="2">
    <location>
        <begin position="183"/>
        <end position="202"/>
    </location>
</feature>
<keyword evidence="2" id="KW-0812">Transmembrane</keyword>
<organism evidence="3 4">
    <name type="scientific">Striga asiatica</name>
    <name type="common">Asiatic witchweed</name>
    <name type="synonym">Buchnera asiatica</name>
    <dbReference type="NCBI Taxonomy" id="4170"/>
    <lineage>
        <taxon>Eukaryota</taxon>
        <taxon>Viridiplantae</taxon>
        <taxon>Streptophyta</taxon>
        <taxon>Embryophyta</taxon>
        <taxon>Tracheophyta</taxon>
        <taxon>Spermatophyta</taxon>
        <taxon>Magnoliopsida</taxon>
        <taxon>eudicotyledons</taxon>
        <taxon>Gunneridae</taxon>
        <taxon>Pentapetalae</taxon>
        <taxon>asterids</taxon>
        <taxon>lamiids</taxon>
        <taxon>Lamiales</taxon>
        <taxon>Orobanchaceae</taxon>
        <taxon>Buchnereae</taxon>
        <taxon>Striga</taxon>
    </lineage>
</organism>
<evidence type="ECO:0000256" key="1">
    <source>
        <dbReference type="SAM" id="MobiDB-lite"/>
    </source>
</evidence>
<reference evidence="4" key="1">
    <citation type="journal article" date="2019" name="Curr. Biol.">
        <title>Genome Sequence of Striga asiatica Provides Insight into the Evolution of Plant Parasitism.</title>
        <authorList>
            <person name="Yoshida S."/>
            <person name="Kim S."/>
            <person name="Wafula E.K."/>
            <person name="Tanskanen J."/>
            <person name="Kim Y.M."/>
            <person name="Honaas L."/>
            <person name="Yang Z."/>
            <person name="Spallek T."/>
            <person name="Conn C.E."/>
            <person name="Ichihashi Y."/>
            <person name="Cheong K."/>
            <person name="Cui S."/>
            <person name="Der J.P."/>
            <person name="Gundlach H."/>
            <person name="Jiao Y."/>
            <person name="Hori C."/>
            <person name="Ishida J.K."/>
            <person name="Kasahara H."/>
            <person name="Kiba T."/>
            <person name="Kim M.S."/>
            <person name="Koo N."/>
            <person name="Laohavisit A."/>
            <person name="Lee Y.H."/>
            <person name="Lumba S."/>
            <person name="McCourt P."/>
            <person name="Mortimer J.C."/>
            <person name="Mutuku J.M."/>
            <person name="Nomura T."/>
            <person name="Sasaki-Sekimoto Y."/>
            <person name="Seto Y."/>
            <person name="Wang Y."/>
            <person name="Wakatake T."/>
            <person name="Sakakibara H."/>
            <person name="Demura T."/>
            <person name="Yamaguchi S."/>
            <person name="Yoneyama K."/>
            <person name="Manabe R.I."/>
            <person name="Nelson D.C."/>
            <person name="Schulman A.H."/>
            <person name="Timko M.P."/>
            <person name="dePamphilis C.W."/>
            <person name="Choi D."/>
            <person name="Shirasu K."/>
        </authorList>
    </citation>
    <scope>NUCLEOTIDE SEQUENCE [LARGE SCALE GENOMIC DNA]</scope>
    <source>
        <strain evidence="4">cv. UVA1</strain>
    </source>
</reference>
<comment type="caution">
    <text evidence="3">The sequence shown here is derived from an EMBL/GenBank/DDBJ whole genome shotgun (WGS) entry which is preliminary data.</text>
</comment>
<keyword evidence="4" id="KW-1185">Reference proteome</keyword>
<dbReference type="EMBL" id="BKCP01002224">
    <property type="protein sequence ID" value="GER27781.1"/>
    <property type="molecule type" value="Genomic_DNA"/>
</dbReference>
<evidence type="ECO:0000313" key="4">
    <source>
        <dbReference type="Proteomes" id="UP000325081"/>
    </source>
</evidence>
<feature type="transmembrane region" description="Helical" evidence="2">
    <location>
        <begin position="126"/>
        <end position="143"/>
    </location>
</feature>
<dbReference type="AlphaFoldDB" id="A0A5A7P591"/>
<keyword evidence="2" id="KW-1133">Transmembrane helix</keyword>
<gene>
    <name evidence="3" type="ORF">STAS_03518</name>
</gene>
<feature type="transmembrane region" description="Helical" evidence="2">
    <location>
        <begin position="231"/>
        <end position="250"/>
    </location>
</feature>
<sequence>MLRSPSPNGAPFTAGGGPELSSNDFNLSALENSNRWPPVAEGPLPSSEQPPADSDVLHVSRPPLNPWSKIFLPPPPVAAQTLAAAERSEISRRLLWSITASLAFLALVGVQLARNAPHGEINPLKLLKVVTSTSSYIFILLLLPFTHQIRKIELGVFVGIVLNSLVFSVPIGLALYSEDGWELIMVNLIFLHIMALVNSAVVSIKHFDVANIILTVVLNPLLFVADKHEKFGLAFRLIYMYYFTYSKAWIKFLRHFVAKMKVPEFPEVVWRVRDVLADVSGDYLRKGTSCIYEPLLRSCVSKISSLTQEKGSGGQGPSKQLAEQTFVGPRSDAV</sequence>
<dbReference type="Proteomes" id="UP000325081">
    <property type="component" value="Unassembled WGS sequence"/>
</dbReference>
<proteinExistence type="predicted"/>
<feature type="transmembrane region" description="Helical" evidence="2">
    <location>
        <begin position="155"/>
        <end position="177"/>
    </location>
</feature>
<feature type="transmembrane region" description="Helical" evidence="2">
    <location>
        <begin position="94"/>
        <end position="114"/>
    </location>
</feature>
<dbReference type="OrthoDB" id="922537at2759"/>
<evidence type="ECO:0000256" key="2">
    <source>
        <dbReference type="SAM" id="Phobius"/>
    </source>
</evidence>
<keyword evidence="2" id="KW-0472">Membrane</keyword>
<feature type="transmembrane region" description="Helical" evidence="2">
    <location>
        <begin position="209"/>
        <end position="225"/>
    </location>
</feature>
<feature type="compositionally biased region" description="Polar residues" evidence="1">
    <location>
        <begin position="20"/>
        <end position="35"/>
    </location>
</feature>
<evidence type="ECO:0000313" key="3">
    <source>
        <dbReference type="EMBL" id="GER27781.1"/>
    </source>
</evidence>